<sequence length="180" mass="18034">MRSVSALALAVVWGAACSAPPSSCDPCAGPSTSRPPAPLTTTMSLDLKVGGELPPEDARALAAGSSHPCPLTIHRPGNRLGLAIGSVVRFTETRPAYGRAASSNPATATVTIDRAVTAFIYAGPHVDAAGNLVGGGCRFTGRGVVPNASEWLVRLPDGTSFSHRGASAAAETLGATFGAG</sequence>
<feature type="signal peptide" evidence="1">
    <location>
        <begin position="1"/>
        <end position="18"/>
    </location>
</feature>
<organism evidence="2 3">
    <name type="scientific">Terrabacter ginsenosidimutans</name>
    <dbReference type="NCBI Taxonomy" id="490575"/>
    <lineage>
        <taxon>Bacteria</taxon>
        <taxon>Bacillati</taxon>
        <taxon>Actinomycetota</taxon>
        <taxon>Actinomycetes</taxon>
        <taxon>Micrococcales</taxon>
        <taxon>Intrasporangiaceae</taxon>
        <taxon>Terrabacter</taxon>
    </lineage>
</organism>
<dbReference type="Proteomes" id="UP001501468">
    <property type="component" value="Unassembled WGS sequence"/>
</dbReference>
<name>A0ABP7CFZ0_9MICO</name>
<feature type="chain" id="PRO_5045199496" description="DUF4232 domain-containing protein" evidence="1">
    <location>
        <begin position="19"/>
        <end position="180"/>
    </location>
</feature>
<comment type="caution">
    <text evidence="2">The sequence shown here is derived from an EMBL/GenBank/DDBJ whole genome shotgun (WGS) entry which is preliminary data.</text>
</comment>
<keyword evidence="1" id="KW-0732">Signal</keyword>
<accession>A0ABP7CFZ0</accession>
<reference evidence="3" key="1">
    <citation type="journal article" date="2019" name="Int. J. Syst. Evol. Microbiol.">
        <title>The Global Catalogue of Microorganisms (GCM) 10K type strain sequencing project: providing services to taxonomists for standard genome sequencing and annotation.</title>
        <authorList>
            <consortium name="The Broad Institute Genomics Platform"/>
            <consortium name="The Broad Institute Genome Sequencing Center for Infectious Disease"/>
            <person name="Wu L."/>
            <person name="Ma J."/>
        </authorList>
    </citation>
    <scope>NUCLEOTIDE SEQUENCE [LARGE SCALE GENOMIC DNA]</scope>
    <source>
        <strain evidence="3">JCM 17125</strain>
    </source>
</reference>
<keyword evidence="3" id="KW-1185">Reference proteome</keyword>
<evidence type="ECO:0000256" key="1">
    <source>
        <dbReference type="SAM" id="SignalP"/>
    </source>
</evidence>
<evidence type="ECO:0000313" key="3">
    <source>
        <dbReference type="Proteomes" id="UP001501468"/>
    </source>
</evidence>
<evidence type="ECO:0000313" key="2">
    <source>
        <dbReference type="EMBL" id="GAA3689832.1"/>
    </source>
</evidence>
<dbReference type="EMBL" id="BAABDC010000001">
    <property type="protein sequence ID" value="GAA3689832.1"/>
    <property type="molecule type" value="Genomic_DNA"/>
</dbReference>
<gene>
    <name evidence="2" type="ORF">GCM10022399_01880</name>
</gene>
<dbReference type="PROSITE" id="PS51257">
    <property type="entry name" value="PROKAR_LIPOPROTEIN"/>
    <property type="match status" value="1"/>
</dbReference>
<proteinExistence type="predicted"/>
<protein>
    <recommendedName>
        <fullName evidence="4">DUF4232 domain-containing protein</fullName>
    </recommendedName>
</protein>
<evidence type="ECO:0008006" key="4">
    <source>
        <dbReference type="Google" id="ProtNLM"/>
    </source>
</evidence>